<comment type="caution">
    <text evidence="2">The sequence shown here is derived from an EMBL/GenBank/DDBJ whole genome shotgun (WGS) entry which is preliminary data.</text>
</comment>
<reference evidence="2" key="1">
    <citation type="submission" date="2020-11" db="EMBL/GenBank/DDBJ databases">
        <title>Whole-genome analyses of Nonomuraea sp. K274.</title>
        <authorList>
            <person name="Veyisoglu A."/>
        </authorList>
    </citation>
    <scope>NUCLEOTIDE SEQUENCE</scope>
    <source>
        <strain evidence="2">K274</strain>
    </source>
</reference>
<accession>A0A931AQE2</accession>
<proteinExistence type="predicted"/>
<dbReference type="EMBL" id="JADOGI010000442">
    <property type="protein sequence ID" value="MBF8194530.1"/>
    <property type="molecule type" value="Genomic_DNA"/>
</dbReference>
<dbReference type="RefSeq" id="WP_195903344.1">
    <property type="nucleotide sequence ID" value="NZ_JADOGI010000442.1"/>
</dbReference>
<protein>
    <submittedName>
        <fullName evidence="2">ATP-binding protein</fullName>
    </submittedName>
</protein>
<dbReference type="GO" id="GO:0005524">
    <property type="term" value="F:ATP binding"/>
    <property type="evidence" value="ECO:0007669"/>
    <property type="project" value="UniProtKB-KW"/>
</dbReference>
<evidence type="ECO:0000313" key="2">
    <source>
        <dbReference type="EMBL" id="MBF8194530.1"/>
    </source>
</evidence>
<evidence type="ECO:0000313" key="3">
    <source>
        <dbReference type="Proteomes" id="UP000605361"/>
    </source>
</evidence>
<dbReference type="InterPro" id="IPR041664">
    <property type="entry name" value="AAA_16"/>
</dbReference>
<keyword evidence="3" id="KW-1185">Reference proteome</keyword>
<dbReference type="Pfam" id="PF13191">
    <property type="entry name" value="AAA_16"/>
    <property type="match status" value="1"/>
</dbReference>
<dbReference type="SUPFAM" id="SSF52540">
    <property type="entry name" value="P-loop containing nucleoside triphosphate hydrolases"/>
    <property type="match status" value="1"/>
</dbReference>
<dbReference type="AlphaFoldDB" id="A0A931AQE2"/>
<evidence type="ECO:0000259" key="1">
    <source>
        <dbReference type="Pfam" id="PF13191"/>
    </source>
</evidence>
<dbReference type="Gene3D" id="3.40.50.300">
    <property type="entry name" value="P-loop containing nucleotide triphosphate hydrolases"/>
    <property type="match status" value="1"/>
</dbReference>
<organism evidence="2 3">
    <name type="scientific">Nonomuraea cypriaca</name>
    <dbReference type="NCBI Taxonomy" id="1187855"/>
    <lineage>
        <taxon>Bacteria</taxon>
        <taxon>Bacillati</taxon>
        <taxon>Actinomycetota</taxon>
        <taxon>Actinomycetes</taxon>
        <taxon>Streptosporangiales</taxon>
        <taxon>Streptosporangiaceae</taxon>
        <taxon>Nonomuraea</taxon>
    </lineage>
</organism>
<feature type="domain" description="Orc1-like AAA ATPase" evidence="1">
    <location>
        <begin position="21"/>
        <end position="76"/>
    </location>
</feature>
<dbReference type="InterPro" id="IPR027417">
    <property type="entry name" value="P-loop_NTPase"/>
</dbReference>
<keyword evidence="2" id="KW-0547">Nucleotide-binding</keyword>
<keyword evidence="2" id="KW-0067">ATP-binding</keyword>
<gene>
    <name evidence="2" type="ORF">ITP53_54535</name>
</gene>
<name>A0A931AQE2_9ACTN</name>
<dbReference type="Proteomes" id="UP000605361">
    <property type="component" value="Unassembled WGS sequence"/>
</dbReference>
<sequence length="125" mass="13085">MTRGDAALLEGRLQAARERAFIGREEELAAFDSALNGGGGVLFVHGLGGVGKTALLQRFAQHAVAAGRPVTMLDGRTLDPSPPSFEAVAGCALTDERVVLLIDAFEHYVESTEFEGLAIGDGTNT</sequence>